<evidence type="ECO:0000313" key="2">
    <source>
        <dbReference type="Proteomes" id="UP001140234"/>
    </source>
</evidence>
<protein>
    <submittedName>
        <fullName evidence="1">Uncharacterized protein</fullName>
    </submittedName>
</protein>
<gene>
    <name evidence="1" type="ORF">IWQ57_000397</name>
</gene>
<organism evidence="1 2">
    <name type="scientific">Coemansia nantahalensis</name>
    <dbReference type="NCBI Taxonomy" id="2789366"/>
    <lineage>
        <taxon>Eukaryota</taxon>
        <taxon>Fungi</taxon>
        <taxon>Fungi incertae sedis</taxon>
        <taxon>Zoopagomycota</taxon>
        <taxon>Kickxellomycotina</taxon>
        <taxon>Kickxellomycetes</taxon>
        <taxon>Kickxellales</taxon>
        <taxon>Kickxellaceae</taxon>
        <taxon>Coemansia</taxon>
    </lineage>
</organism>
<dbReference type="EMBL" id="JANBUJ010000013">
    <property type="protein sequence ID" value="KAJ2775533.1"/>
    <property type="molecule type" value="Genomic_DNA"/>
</dbReference>
<keyword evidence="2" id="KW-1185">Reference proteome</keyword>
<proteinExistence type="predicted"/>
<accession>A0ACC1K7S0</accession>
<reference evidence="1" key="1">
    <citation type="submission" date="2022-07" db="EMBL/GenBank/DDBJ databases">
        <title>Phylogenomic reconstructions and comparative analyses of Kickxellomycotina fungi.</title>
        <authorList>
            <person name="Reynolds N.K."/>
            <person name="Stajich J.E."/>
            <person name="Barry K."/>
            <person name="Grigoriev I.V."/>
            <person name="Crous P."/>
            <person name="Smith M.E."/>
        </authorList>
    </citation>
    <scope>NUCLEOTIDE SEQUENCE</scope>
    <source>
        <strain evidence="1">CBS 109366</strain>
    </source>
</reference>
<comment type="caution">
    <text evidence="1">The sequence shown here is derived from an EMBL/GenBank/DDBJ whole genome shotgun (WGS) entry which is preliminary data.</text>
</comment>
<sequence>MSSSSSSPPSSGIVYALVARGATVLAEHSSTAGNFQQVTQAILEKIPPNDSKLTYVYDRYLFHYISEAGLVYLCIADDKFGRRVPFAFLQDAADRFVAAFTVAEIEGAPALGLASFGRTLAAQMDYYSRSPQVDAIRHVQGEISQVKDVMVQNIERVLERGDRIEILVDKSNSLTNAAFAFRKRSTALKRQYWWRNQKLMVTVVFAALLFVYLLISSACGFPTWSKCRG</sequence>
<dbReference type="Proteomes" id="UP001140234">
    <property type="component" value="Unassembled WGS sequence"/>
</dbReference>
<name>A0ACC1K7S0_9FUNG</name>
<evidence type="ECO:0000313" key="1">
    <source>
        <dbReference type="EMBL" id="KAJ2775533.1"/>
    </source>
</evidence>